<dbReference type="Proteomes" id="UP001208570">
    <property type="component" value="Unassembled WGS sequence"/>
</dbReference>
<organism evidence="3 4">
    <name type="scientific">Paralvinella palmiformis</name>
    <dbReference type="NCBI Taxonomy" id="53620"/>
    <lineage>
        <taxon>Eukaryota</taxon>
        <taxon>Metazoa</taxon>
        <taxon>Spiralia</taxon>
        <taxon>Lophotrochozoa</taxon>
        <taxon>Annelida</taxon>
        <taxon>Polychaeta</taxon>
        <taxon>Sedentaria</taxon>
        <taxon>Canalipalpata</taxon>
        <taxon>Terebellida</taxon>
        <taxon>Terebelliformia</taxon>
        <taxon>Alvinellidae</taxon>
        <taxon>Paralvinella</taxon>
    </lineage>
</organism>
<comment type="caution">
    <text evidence="3">The sequence shown here is derived from an EMBL/GenBank/DDBJ whole genome shotgun (WGS) entry which is preliminary data.</text>
</comment>
<dbReference type="CDD" id="cd23576">
    <property type="entry name" value="TFP_LU_ECD_BAMBI"/>
    <property type="match status" value="1"/>
</dbReference>
<keyword evidence="1" id="KW-0812">Transmembrane</keyword>
<protein>
    <recommendedName>
        <fullName evidence="2">BMP and activin membrane-bound inhibitor C-terminal domain-containing protein</fullName>
    </recommendedName>
</protein>
<dbReference type="AlphaFoldDB" id="A0AAD9NA06"/>
<feature type="domain" description="BMP and activin membrane-bound inhibitor C-terminal" evidence="2">
    <location>
        <begin position="108"/>
        <end position="159"/>
    </location>
</feature>
<keyword evidence="1" id="KW-1133">Transmembrane helix</keyword>
<proteinExistence type="predicted"/>
<sequence>MGRCFSQLTYERDSTRSVHGCAESLPIADRDLCDGSGNIAEARSGGRVQLPIMLCCKEEMCNYMDNLDINIYLTRSNGTKDSSWPGIGEERAAEVFIPGGSPPYVINTSPNELWFKAAVIAVPIAGGFILVLLVLLAIRVLRNDNRRHRQLIQMRHHRSLTKAQLYVADHFYQNELLAEGSPEPAGSRYLERVGSARIGKTKSNCSRATSYSIKDSCLAVHGSSGAKSGSPTYRDVHIRLDHSKNGYEKMLPTSDGSTFDDSYESVVVWGDPARADAPASSV</sequence>
<reference evidence="3" key="1">
    <citation type="journal article" date="2023" name="Mol. Biol. Evol.">
        <title>Third-Generation Sequencing Reveals the Adaptive Role of the Epigenome in Three Deep-Sea Polychaetes.</title>
        <authorList>
            <person name="Perez M."/>
            <person name="Aroh O."/>
            <person name="Sun Y."/>
            <person name="Lan Y."/>
            <person name="Juniper S.K."/>
            <person name="Young C.R."/>
            <person name="Angers B."/>
            <person name="Qian P.Y."/>
        </authorList>
    </citation>
    <scope>NUCLEOTIDE SEQUENCE</scope>
    <source>
        <strain evidence="3">P08H-3</strain>
    </source>
</reference>
<dbReference type="Pfam" id="PF19337">
    <property type="entry name" value="BAMBI_C"/>
    <property type="match status" value="1"/>
</dbReference>
<keyword evidence="1" id="KW-0472">Membrane</keyword>
<gene>
    <name evidence="3" type="ORF">LSH36_99g01041</name>
</gene>
<accession>A0AAD9NA06</accession>
<evidence type="ECO:0000259" key="2">
    <source>
        <dbReference type="Pfam" id="PF19337"/>
    </source>
</evidence>
<keyword evidence="4" id="KW-1185">Reference proteome</keyword>
<dbReference type="InterPro" id="IPR045806">
    <property type="entry name" value="BAMBI_C"/>
</dbReference>
<dbReference type="EMBL" id="JAODUP010000099">
    <property type="protein sequence ID" value="KAK2162400.1"/>
    <property type="molecule type" value="Genomic_DNA"/>
</dbReference>
<name>A0AAD9NA06_9ANNE</name>
<evidence type="ECO:0000256" key="1">
    <source>
        <dbReference type="SAM" id="Phobius"/>
    </source>
</evidence>
<evidence type="ECO:0000313" key="3">
    <source>
        <dbReference type="EMBL" id="KAK2162400.1"/>
    </source>
</evidence>
<evidence type="ECO:0000313" key="4">
    <source>
        <dbReference type="Proteomes" id="UP001208570"/>
    </source>
</evidence>
<feature type="transmembrane region" description="Helical" evidence="1">
    <location>
        <begin position="113"/>
        <end position="141"/>
    </location>
</feature>